<dbReference type="EMBL" id="QSFT01000016">
    <property type="protein sequence ID" value="RHA75367.1"/>
    <property type="molecule type" value="Genomic_DNA"/>
</dbReference>
<keyword evidence="1" id="KW-0378">Hydrolase</keyword>
<dbReference type="PROSITE" id="PS50175">
    <property type="entry name" value="ASP_PROT_RETROV"/>
    <property type="match status" value="1"/>
</dbReference>
<evidence type="ECO:0000313" key="5">
    <source>
        <dbReference type="Proteomes" id="UP000283855"/>
    </source>
</evidence>
<name>A0A413SZI0_9BACT</name>
<feature type="domain" description="Peptidase A2" evidence="3">
    <location>
        <begin position="191"/>
        <end position="271"/>
    </location>
</feature>
<dbReference type="GO" id="GO:0006508">
    <property type="term" value="P:proteolysis"/>
    <property type="evidence" value="ECO:0007669"/>
    <property type="project" value="InterPro"/>
</dbReference>
<dbReference type="InterPro" id="IPR021109">
    <property type="entry name" value="Peptidase_aspartic_dom_sf"/>
</dbReference>
<dbReference type="InterPro" id="IPR034122">
    <property type="entry name" value="Retropepsin-like_bacterial"/>
</dbReference>
<proteinExistence type="predicted"/>
<accession>A0A413SZI0</accession>
<reference evidence="4 5" key="1">
    <citation type="submission" date="2018-08" db="EMBL/GenBank/DDBJ databases">
        <title>A genome reference for cultivated species of the human gut microbiota.</title>
        <authorList>
            <person name="Zou Y."/>
            <person name="Xue W."/>
            <person name="Luo G."/>
        </authorList>
    </citation>
    <scope>NUCLEOTIDE SEQUENCE [LARGE SCALE GENOMIC DNA]</scope>
    <source>
        <strain evidence="4 5">AM42-38</strain>
    </source>
</reference>
<evidence type="ECO:0000256" key="2">
    <source>
        <dbReference type="SAM" id="SignalP"/>
    </source>
</evidence>
<evidence type="ECO:0000256" key="1">
    <source>
        <dbReference type="ARBA" id="ARBA00022801"/>
    </source>
</evidence>
<dbReference type="CDD" id="cd05483">
    <property type="entry name" value="retropepsin_like_bacteria"/>
    <property type="match status" value="1"/>
</dbReference>
<evidence type="ECO:0000313" key="4">
    <source>
        <dbReference type="EMBL" id="RHA75367.1"/>
    </source>
</evidence>
<dbReference type="Gene3D" id="2.40.70.10">
    <property type="entry name" value="Acid Proteases"/>
    <property type="match status" value="1"/>
</dbReference>
<dbReference type="SUPFAM" id="SSF50630">
    <property type="entry name" value="Acid proteases"/>
    <property type="match status" value="1"/>
</dbReference>
<sequence length="455" mass="50398">MYRQMMRKILVLSCLFASLNVQAQHADARISQLMNESRWFDLAQELKTTPADSVTPWVRQMGVAMTHYFFNRPDSACMVLTDLLGKHQQELGDHTLNMVVLLAVNLGRTEQYVDAAGLIRNLCDQLGALGMDSTQTAPYRMMASQYGLLASCGPVCQPLHKAGEYRFPMVTEHETDQHFIEMDGSINGQAGRMVLDTGAGSNMVTPEQAEKYGLRRLGMDVTVGGIGGMKQGYYAMADTLRIGGMAWINVPFYVVDLQTGHAEADRLGKDLQLPPVVGLPILLRMQEIQLDFARREFVIPAVPTPSPLRESNMIRTDSECLQVKVADETGAPLYFHFDTGSYYTNMQPAWYGRHRKEVEAVGIPDSLRQAGIGGVSITRSYILPQKKFRIGSGTAVLDSVGVNTGIDLHTGQLDKAAFSNGQEDGFLGLNLLEKFSKVIINLKDMYLEAIPYTDK</sequence>
<dbReference type="Proteomes" id="UP000283855">
    <property type="component" value="Unassembled WGS sequence"/>
</dbReference>
<protein>
    <recommendedName>
        <fullName evidence="3">Peptidase A2 domain-containing protein</fullName>
    </recommendedName>
</protein>
<feature type="chain" id="PRO_5019325132" description="Peptidase A2 domain-containing protein" evidence="2">
    <location>
        <begin position="24"/>
        <end position="455"/>
    </location>
</feature>
<dbReference type="Pfam" id="PF13650">
    <property type="entry name" value="Asp_protease_2"/>
    <property type="match status" value="1"/>
</dbReference>
<keyword evidence="2" id="KW-0732">Signal</keyword>
<organism evidence="4 5">
    <name type="scientific">Phocaeicola coprophilus</name>
    <dbReference type="NCBI Taxonomy" id="387090"/>
    <lineage>
        <taxon>Bacteria</taxon>
        <taxon>Pseudomonadati</taxon>
        <taxon>Bacteroidota</taxon>
        <taxon>Bacteroidia</taxon>
        <taxon>Bacteroidales</taxon>
        <taxon>Bacteroidaceae</taxon>
        <taxon>Phocaeicola</taxon>
    </lineage>
</organism>
<dbReference type="AlphaFoldDB" id="A0A413SZI0"/>
<dbReference type="InterPro" id="IPR001995">
    <property type="entry name" value="Peptidase_A2_cat"/>
</dbReference>
<comment type="caution">
    <text evidence="4">The sequence shown here is derived from an EMBL/GenBank/DDBJ whole genome shotgun (WGS) entry which is preliminary data.</text>
</comment>
<dbReference type="GO" id="GO:0004190">
    <property type="term" value="F:aspartic-type endopeptidase activity"/>
    <property type="evidence" value="ECO:0007669"/>
    <property type="project" value="InterPro"/>
</dbReference>
<gene>
    <name evidence="4" type="ORF">DW921_08590</name>
</gene>
<feature type="signal peptide" evidence="2">
    <location>
        <begin position="1"/>
        <end position="23"/>
    </location>
</feature>
<evidence type="ECO:0000259" key="3">
    <source>
        <dbReference type="PROSITE" id="PS50175"/>
    </source>
</evidence>